<reference evidence="1 2" key="1">
    <citation type="submission" date="2024-09" db="EMBL/GenBank/DDBJ databases">
        <title>Floridaenema gen nov. (Aerosakkonemataceae, Aerosakkonematales ord. nov., Cyanobacteria) from benthic tropical and subtropical fresh waters, with the description of four new species.</title>
        <authorList>
            <person name="Moretto J.A."/>
            <person name="Berthold D.E."/>
            <person name="Lefler F.W."/>
            <person name="Huang I.-S."/>
            <person name="Laughinghouse H. IV."/>
        </authorList>
    </citation>
    <scope>NUCLEOTIDE SEQUENCE [LARGE SCALE GENOMIC DNA]</scope>
    <source>
        <strain evidence="1 2">BLCC-F154</strain>
    </source>
</reference>
<proteinExistence type="predicted"/>
<accession>A0ABV4Y4L0</accession>
<keyword evidence="2" id="KW-1185">Reference proteome</keyword>
<dbReference type="EMBL" id="JBHFNS010000012">
    <property type="protein sequence ID" value="MFB2933760.1"/>
    <property type="molecule type" value="Genomic_DNA"/>
</dbReference>
<organism evidence="1 2">
    <name type="scientific">Floridaenema fluviatile BLCC-F154</name>
    <dbReference type="NCBI Taxonomy" id="3153640"/>
    <lineage>
        <taxon>Bacteria</taxon>
        <taxon>Bacillati</taxon>
        <taxon>Cyanobacteriota</taxon>
        <taxon>Cyanophyceae</taxon>
        <taxon>Oscillatoriophycideae</taxon>
        <taxon>Aerosakkonematales</taxon>
        <taxon>Aerosakkonemataceae</taxon>
        <taxon>Floridanema</taxon>
        <taxon>Floridanema fluviatile</taxon>
    </lineage>
</organism>
<gene>
    <name evidence="1" type="ORF">ACE1B6_00625</name>
</gene>
<comment type="caution">
    <text evidence="1">The sequence shown here is derived from an EMBL/GenBank/DDBJ whole genome shotgun (WGS) entry which is preliminary data.</text>
</comment>
<evidence type="ECO:0000313" key="2">
    <source>
        <dbReference type="Proteomes" id="UP001576776"/>
    </source>
</evidence>
<dbReference type="Proteomes" id="UP001576776">
    <property type="component" value="Unassembled WGS sequence"/>
</dbReference>
<sequence>EWLTENPLSVPTEREIATFNKGEPVYRVLFRKVGTGD</sequence>
<feature type="non-terminal residue" evidence="1">
    <location>
        <position position="1"/>
    </location>
</feature>
<evidence type="ECO:0000313" key="1">
    <source>
        <dbReference type="EMBL" id="MFB2933760.1"/>
    </source>
</evidence>
<name>A0ABV4Y4L0_9CYAN</name>
<protein>
    <submittedName>
        <fullName evidence="1">tRNA (Guanosine(46)-N7)-methyltransferase TrmB</fullName>
    </submittedName>
</protein>